<dbReference type="InterPro" id="IPR003959">
    <property type="entry name" value="ATPase_AAA_core"/>
</dbReference>
<dbReference type="Pfam" id="PF13175">
    <property type="entry name" value="AAA_15"/>
    <property type="match status" value="1"/>
</dbReference>
<protein>
    <submittedName>
        <fullName evidence="5">AAA family ATPase</fullName>
    </submittedName>
</protein>
<evidence type="ECO:0000259" key="4">
    <source>
        <dbReference type="Pfam" id="PF20469"/>
    </source>
</evidence>
<sequence>MHVHQLTIENFRGIKTFSQVFDHGLNGIIGTGDSGKTTILDALTVLFHPNWMLSLSDNDFYQGDPAINPIRITATVAHPPLDLTTDKTFFGYLRGIDDANRKIVDEPDDHIPALTCELTVGSDFEPHWKVVCDRHPEGKPLSATNRLKFGVRRIDASDHHLKWVRNSALHQLSDDADGQSTDTVLREVSRGARAAARETLSPFNSALAAISTEAHTLRAASDKSTFSAELDADLTALTRGSISLHMDDRPVSRTGLGSRRLVTVGVQSLAQAGAHVLLIDELEAGLEPHRTRHLIRYLQRTSSRQVLLTTHSPVVVRELTARQLRIARRTTEPIPALTTPGTFDGAEQRSKPSAPETTGGTVILVTPPDATQGTIRTHAEGFLSPRILICEGATEVGFIRALCNDLEDNEPVRMSLIATVDANGDPQFIKPAKHFRQLGYAVGVFCDDDTGTDLTDLEDAGITILRTAPGLDLEQQVLCHLTPQGIRTVIAYAIEEKEIASVEDTMFNNGVPRPIARALVMGEELTNPPQNLPQLISIAAGKGGWFKRVSRGEDMAALVLDPALTVMTPELQKYLDDLRDWCAPA</sequence>
<organism evidence="5 6">
    <name type="scientific">Rhodococcus sovatensis</name>
    <dbReference type="NCBI Taxonomy" id="1805840"/>
    <lineage>
        <taxon>Bacteria</taxon>
        <taxon>Bacillati</taxon>
        <taxon>Actinomycetota</taxon>
        <taxon>Actinomycetes</taxon>
        <taxon>Mycobacteriales</taxon>
        <taxon>Nocardiaceae</taxon>
        <taxon>Rhodococcus</taxon>
    </lineage>
</organism>
<dbReference type="Proteomes" id="UP001432000">
    <property type="component" value="Chromosome"/>
</dbReference>
<dbReference type="Pfam" id="PF20469">
    <property type="entry name" value="OLD-like_TOPRIM"/>
    <property type="match status" value="1"/>
</dbReference>
<dbReference type="PANTHER" id="PTHR43581:SF4">
    <property type="entry name" value="ATP_GTP PHOSPHATASE"/>
    <property type="match status" value="1"/>
</dbReference>
<evidence type="ECO:0000313" key="5">
    <source>
        <dbReference type="EMBL" id="WXG69623.1"/>
    </source>
</evidence>
<gene>
    <name evidence="5" type="ORF">WDS16_03445</name>
</gene>
<evidence type="ECO:0000256" key="1">
    <source>
        <dbReference type="SAM" id="MobiDB-lite"/>
    </source>
</evidence>
<proteinExistence type="predicted"/>
<name>A0ABZ2PR49_9NOCA</name>
<dbReference type="EMBL" id="CP147846">
    <property type="protein sequence ID" value="WXG69623.1"/>
    <property type="molecule type" value="Genomic_DNA"/>
</dbReference>
<dbReference type="Pfam" id="PF13304">
    <property type="entry name" value="AAA_21"/>
    <property type="match status" value="1"/>
</dbReference>
<feature type="domain" description="Endonuclease GajA/Old nuclease/RecF-like AAA" evidence="2">
    <location>
        <begin position="1"/>
        <end position="50"/>
    </location>
</feature>
<accession>A0ABZ2PR49</accession>
<feature type="domain" description="ATPase AAA-type core" evidence="3">
    <location>
        <begin position="164"/>
        <end position="316"/>
    </location>
</feature>
<feature type="domain" description="OLD protein-like TOPRIM" evidence="4">
    <location>
        <begin position="382"/>
        <end position="449"/>
    </location>
</feature>
<feature type="region of interest" description="Disordered" evidence="1">
    <location>
        <begin position="334"/>
        <end position="362"/>
    </location>
</feature>
<dbReference type="InterPro" id="IPR027417">
    <property type="entry name" value="P-loop_NTPase"/>
</dbReference>
<dbReference type="RefSeq" id="WP_338890510.1">
    <property type="nucleotide sequence ID" value="NZ_CP147846.1"/>
</dbReference>
<reference evidence="5 6" key="1">
    <citation type="submission" date="2024-03" db="EMBL/GenBank/DDBJ databases">
        <title>Natural products discovery in diverse microorganisms through a two-stage MS feature dereplication strategy.</title>
        <authorList>
            <person name="Zhang R."/>
        </authorList>
    </citation>
    <scope>NUCLEOTIDE SEQUENCE [LARGE SCALE GENOMIC DNA]</scope>
    <source>
        <strain evidence="5 6">18930</strain>
    </source>
</reference>
<evidence type="ECO:0000259" key="3">
    <source>
        <dbReference type="Pfam" id="PF13304"/>
    </source>
</evidence>
<dbReference type="SUPFAM" id="SSF52540">
    <property type="entry name" value="P-loop containing nucleoside triphosphate hydrolases"/>
    <property type="match status" value="1"/>
</dbReference>
<evidence type="ECO:0000313" key="6">
    <source>
        <dbReference type="Proteomes" id="UP001432000"/>
    </source>
</evidence>
<dbReference type="InterPro" id="IPR051396">
    <property type="entry name" value="Bact_Antivir_Def_Nuclease"/>
</dbReference>
<dbReference type="Gene3D" id="3.40.50.300">
    <property type="entry name" value="P-loop containing nucleotide triphosphate hydrolases"/>
    <property type="match status" value="2"/>
</dbReference>
<dbReference type="InterPro" id="IPR034139">
    <property type="entry name" value="TOPRIM_OLD"/>
</dbReference>
<evidence type="ECO:0000259" key="2">
    <source>
        <dbReference type="Pfam" id="PF13175"/>
    </source>
</evidence>
<keyword evidence="6" id="KW-1185">Reference proteome</keyword>
<dbReference type="PANTHER" id="PTHR43581">
    <property type="entry name" value="ATP/GTP PHOSPHATASE"/>
    <property type="match status" value="1"/>
</dbReference>
<dbReference type="InterPro" id="IPR041685">
    <property type="entry name" value="AAA_GajA/Old/RecF-like"/>
</dbReference>